<accession>B3ELR1</accession>
<protein>
    <submittedName>
        <fullName evidence="1">Uncharacterized protein</fullName>
    </submittedName>
</protein>
<organism evidence="1">
    <name type="scientific">Chlorobium phaeobacteroides (strain BS1)</name>
    <dbReference type="NCBI Taxonomy" id="331678"/>
    <lineage>
        <taxon>Bacteria</taxon>
        <taxon>Pseudomonadati</taxon>
        <taxon>Chlorobiota</taxon>
        <taxon>Chlorobiia</taxon>
        <taxon>Chlorobiales</taxon>
        <taxon>Chlorobiaceae</taxon>
        <taxon>Chlorobium/Pelodictyon group</taxon>
        <taxon>Chlorobium</taxon>
    </lineage>
</organism>
<sequence length="83" mass="9436">MDSRVKHGNDRKWGGVMPTRVIFKLLHGMIWHPSGFSHQGLDSRVRPVKQMLRFHGSGTGMTEKGKFPVLVRSFFLPLVIYSG</sequence>
<dbReference type="KEGG" id="cpb:Cphamn1_0425"/>
<gene>
    <name evidence="1" type="ordered locus">Cphamn1_0425</name>
</gene>
<proteinExistence type="predicted"/>
<dbReference type="AlphaFoldDB" id="B3ELR1"/>
<name>B3ELR1_CHLPB</name>
<evidence type="ECO:0000313" key="1">
    <source>
        <dbReference type="EMBL" id="ACE03390.1"/>
    </source>
</evidence>
<reference evidence="1" key="1">
    <citation type="submission" date="2008-06" db="EMBL/GenBank/DDBJ databases">
        <title>Complete sequence of Chlorobium phaeobacteroides BS1.</title>
        <authorList>
            <consortium name="US DOE Joint Genome Institute"/>
            <person name="Lucas S."/>
            <person name="Copeland A."/>
            <person name="Lapidus A."/>
            <person name="Glavina del Rio T."/>
            <person name="Dalin E."/>
            <person name="Tice H."/>
            <person name="Bruce D."/>
            <person name="Goodwin L."/>
            <person name="Pitluck S."/>
            <person name="Schmutz J."/>
            <person name="Larimer F."/>
            <person name="Land M."/>
            <person name="Hauser L."/>
            <person name="Kyrpides N."/>
            <person name="Ovchinnikova G."/>
            <person name="Li T."/>
            <person name="Liu Z."/>
            <person name="Zhao F."/>
            <person name="Overmann J."/>
            <person name="Bryant D.A."/>
            <person name="Richardson P."/>
        </authorList>
    </citation>
    <scope>NUCLEOTIDE SEQUENCE [LARGE SCALE GENOMIC DNA]</scope>
    <source>
        <strain evidence="1">BS1</strain>
    </source>
</reference>
<dbReference type="HOGENOM" id="CLU_2536477_0_0_10"/>
<dbReference type="EMBL" id="CP001101">
    <property type="protein sequence ID" value="ACE03390.1"/>
    <property type="molecule type" value="Genomic_DNA"/>
</dbReference>